<evidence type="ECO:0000313" key="1">
    <source>
        <dbReference type="EMBL" id="KAJ8013338.1"/>
    </source>
</evidence>
<evidence type="ECO:0000313" key="2">
    <source>
        <dbReference type="Proteomes" id="UP001157502"/>
    </source>
</evidence>
<dbReference type="EMBL" id="CM055731">
    <property type="protein sequence ID" value="KAJ8013338.1"/>
    <property type="molecule type" value="Genomic_DNA"/>
</dbReference>
<sequence length="100" mass="10770">MSAKCATYFIAHFCPTSIFKTNGCAGVWTHIEPDNLNALHQGGWECLFQVHESDSTATGDCSHHREAANGERVGASQAAAAQGRLGRFFMTAPAETGEQR</sequence>
<reference evidence="1" key="1">
    <citation type="submission" date="2021-05" db="EMBL/GenBank/DDBJ databases">
        <authorList>
            <person name="Pan Q."/>
            <person name="Jouanno E."/>
            <person name="Zahm M."/>
            <person name="Klopp C."/>
            <person name="Cabau C."/>
            <person name="Louis A."/>
            <person name="Berthelot C."/>
            <person name="Parey E."/>
            <person name="Roest Crollius H."/>
            <person name="Montfort J."/>
            <person name="Robinson-Rechavi M."/>
            <person name="Bouchez O."/>
            <person name="Lampietro C."/>
            <person name="Lopez Roques C."/>
            <person name="Donnadieu C."/>
            <person name="Postlethwait J."/>
            <person name="Bobe J."/>
            <person name="Dillon D."/>
            <person name="Chandos A."/>
            <person name="von Hippel F."/>
            <person name="Guiguen Y."/>
        </authorList>
    </citation>
    <scope>NUCLEOTIDE SEQUENCE</scope>
    <source>
        <strain evidence="1">YG-Jan2019</strain>
    </source>
</reference>
<accession>A0ACC2HBU9</accession>
<comment type="caution">
    <text evidence="1">The sequence shown here is derived from an EMBL/GenBank/DDBJ whole genome shotgun (WGS) entry which is preliminary data.</text>
</comment>
<organism evidence="1 2">
    <name type="scientific">Dallia pectoralis</name>
    <name type="common">Alaska blackfish</name>
    <dbReference type="NCBI Taxonomy" id="75939"/>
    <lineage>
        <taxon>Eukaryota</taxon>
        <taxon>Metazoa</taxon>
        <taxon>Chordata</taxon>
        <taxon>Craniata</taxon>
        <taxon>Vertebrata</taxon>
        <taxon>Euteleostomi</taxon>
        <taxon>Actinopterygii</taxon>
        <taxon>Neopterygii</taxon>
        <taxon>Teleostei</taxon>
        <taxon>Protacanthopterygii</taxon>
        <taxon>Esociformes</taxon>
        <taxon>Umbridae</taxon>
        <taxon>Dallia</taxon>
    </lineage>
</organism>
<name>A0ACC2HBU9_DALPE</name>
<proteinExistence type="predicted"/>
<gene>
    <name evidence="1" type="ORF">DPEC_G00052230</name>
</gene>
<dbReference type="Proteomes" id="UP001157502">
    <property type="component" value="Chromosome 4"/>
</dbReference>
<protein>
    <submittedName>
        <fullName evidence="1">Uncharacterized protein</fullName>
    </submittedName>
</protein>
<keyword evidence="2" id="KW-1185">Reference proteome</keyword>